<feature type="domain" description="ABC transporter" evidence="18">
    <location>
        <begin position="345"/>
        <end position="578"/>
    </location>
</feature>
<keyword evidence="5 17" id="KW-0812">Transmembrane</keyword>
<evidence type="ECO:0000313" key="21">
    <source>
        <dbReference type="Proteomes" id="UP000187280"/>
    </source>
</evidence>
<dbReference type="CDD" id="cd03247">
    <property type="entry name" value="ABCC_cytochrome_bd"/>
    <property type="match status" value="1"/>
</dbReference>
<accession>A0A1H4BM50</accession>
<dbReference type="PROSITE" id="PS00211">
    <property type="entry name" value="ABC_TRANSPORTER_1"/>
    <property type="match status" value="1"/>
</dbReference>
<dbReference type="GO" id="GO:0034775">
    <property type="term" value="P:glutathione transmembrane transport"/>
    <property type="evidence" value="ECO:0007669"/>
    <property type="project" value="InterPro"/>
</dbReference>
<dbReference type="PANTHER" id="PTHR24221:SF653">
    <property type="entry name" value="TRANSPORT ATP-BINDING PROTEIN CYDC"/>
    <property type="match status" value="1"/>
</dbReference>
<evidence type="ECO:0000256" key="10">
    <source>
        <dbReference type="ARBA" id="ARBA00022989"/>
    </source>
</evidence>
<feature type="transmembrane region" description="Helical" evidence="17">
    <location>
        <begin position="139"/>
        <end position="161"/>
    </location>
</feature>
<evidence type="ECO:0000256" key="9">
    <source>
        <dbReference type="ARBA" id="ARBA00022970"/>
    </source>
</evidence>
<evidence type="ECO:0000256" key="2">
    <source>
        <dbReference type="ARBA" id="ARBA00022448"/>
    </source>
</evidence>
<feature type="transmembrane region" description="Helical" evidence="17">
    <location>
        <begin position="47"/>
        <end position="67"/>
    </location>
</feature>
<dbReference type="Gene3D" id="3.40.50.300">
    <property type="entry name" value="P-loop containing nucleotide triphosphate hydrolases"/>
    <property type="match status" value="1"/>
</dbReference>
<dbReference type="FunFam" id="3.40.50.300:FF:001297">
    <property type="entry name" value="Cysteine/glutathione ABC transporter ATP-binding protein/permease CydC"/>
    <property type="match status" value="1"/>
</dbReference>
<evidence type="ECO:0000256" key="1">
    <source>
        <dbReference type="ARBA" id="ARBA00004429"/>
    </source>
</evidence>
<keyword evidence="9" id="KW-0029">Amino-acid transport</keyword>
<proteinExistence type="inferred from homology"/>
<evidence type="ECO:0000256" key="11">
    <source>
        <dbReference type="ARBA" id="ARBA00023136"/>
    </source>
</evidence>
<dbReference type="GO" id="GO:0006865">
    <property type="term" value="P:amino acid transport"/>
    <property type="evidence" value="ECO:0007669"/>
    <property type="project" value="UniProtKB-KW"/>
</dbReference>
<keyword evidence="4" id="KW-0997">Cell inner membrane</keyword>
<organism evidence="20 21">
    <name type="scientific">Lonsdalea quercina</name>
    <dbReference type="NCBI Taxonomy" id="71657"/>
    <lineage>
        <taxon>Bacteria</taxon>
        <taxon>Pseudomonadati</taxon>
        <taxon>Pseudomonadota</taxon>
        <taxon>Gammaproteobacteria</taxon>
        <taxon>Enterobacterales</taxon>
        <taxon>Pectobacteriaceae</taxon>
        <taxon>Lonsdalea</taxon>
    </lineage>
</organism>
<dbReference type="NCBIfam" id="NF008364">
    <property type="entry name" value="PRK11160.1"/>
    <property type="match status" value="1"/>
</dbReference>
<reference evidence="20 21" key="1">
    <citation type="submission" date="2016-10" db="EMBL/GenBank/DDBJ databases">
        <authorList>
            <person name="de Groot N.N."/>
        </authorList>
    </citation>
    <scope>NUCLEOTIDE SEQUENCE [LARGE SCALE GENOMIC DNA]</scope>
    <source>
        <strain evidence="20 21">ATCC 29281</strain>
    </source>
</reference>
<dbReference type="GO" id="GO:0005524">
    <property type="term" value="F:ATP binding"/>
    <property type="evidence" value="ECO:0007669"/>
    <property type="project" value="UniProtKB-KW"/>
</dbReference>
<dbReference type="STRING" id="71657.SAMN02982996_01733"/>
<keyword evidence="21" id="KW-1185">Reference proteome</keyword>
<evidence type="ECO:0000256" key="7">
    <source>
        <dbReference type="ARBA" id="ARBA00022840"/>
    </source>
</evidence>
<evidence type="ECO:0000256" key="4">
    <source>
        <dbReference type="ARBA" id="ARBA00022519"/>
    </source>
</evidence>
<evidence type="ECO:0000256" key="15">
    <source>
        <dbReference type="ARBA" id="ARBA00063833"/>
    </source>
</evidence>
<comment type="subunit">
    <text evidence="15">Forms a heterodimer with CydD.</text>
</comment>
<dbReference type="GO" id="GO:0045454">
    <property type="term" value="P:cell redox homeostasis"/>
    <property type="evidence" value="ECO:0007669"/>
    <property type="project" value="InterPro"/>
</dbReference>
<evidence type="ECO:0000256" key="6">
    <source>
        <dbReference type="ARBA" id="ARBA00022741"/>
    </source>
</evidence>
<dbReference type="NCBIfam" id="TIGR02868">
    <property type="entry name" value="CydC"/>
    <property type="match status" value="1"/>
</dbReference>
<evidence type="ECO:0000256" key="17">
    <source>
        <dbReference type="SAM" id="Phobius"/>
    </source>
</evidence>
<comment type="subcellular location">
    <subcellularLocation>
        <location evidence="1">Cell inner membrane</location>
        <topology evidence="1">Multi-pass membrane protein</topology>
    </subcellularLocation>
</comment>
<dbReference type="Proteomes" id="UP000187280">
    <property type="component" value="Unassembled WGS sequence"/>
</dbReference>
<dbReference type="Gene3D" id="1.20.1560.10">
    <property type="entry name" value="ABC transporter type 1, transmembrane domain"/>
    <property type="match status" value="1"/>
</dbReference>
<dbReference type="InterPro" id="IPR036640">
    <property type="entry name" value="ABC1_TM_sf"/>
</dbReference>
<evidence type="ECO:0000259" key="18">
    <source>
        <dbReference type="PROSITE" id="PS50893"/>
    </source>
</evidence>
<comment type="catalytic activity">
    <reaction evidence="13">
        <text>L-cysteine(in) + ATP + H2O = L-cysteine(out) + ADP + phosphate + H(+)</text>
        <dbReference type="Rhea" id="RHEA:29783"/>
        <dbReference type="ChEBI" id="CHEBI:15377"/>
        <dbReference type="ChEBI" id="CHEBI:15378"/>
        <dbReference type="ChEBI" id="CHEBI:30616"/>
        <dbReference type="ChEBI" id="CHEBI:35235"/>
        <dbReference type="ChEBI" id="CHEBI:43474"/>
        <dbReference type="ChEBI" id="CHEBI:456216"/>
    </reaction>
    <physiologicalReaction direction="left-to-right" evidence="13">
        <dbReference type="Rhea" id="RHEA:29784"/>
    </physiologicalReaction>
</comment>
<keyword evidence="10 17" id="KW-1133">Transmembrane helix</keyword>
<dbReference type="PROSITE" id="PS50893">
    <property type="entry name" value="ABC_TRANSPORTER_2"/>
    <property type="match status" value="1"/>
</dbReference>
<dbReference type="eggNOG" id="COG4987">
    <property type="taxonomic scope" value="Bacteria"/>
</dbReference>
<dbReference type="FunFam" id="1.20.1560.10:FF:000060">
    <property type="entry name" value="Cysteine/glutathione ABC transporter ATP-binding protein/permease CydC"/>
    <property type="match status" value="1"/>
</dbReference>
<dbReference type="RefSeq" id="WP_036153263.1">
    <property type="nucleotide sequence ID" value="NZ_FNQS01000005.1"/>
</dbReference>
<evidence type="ECO:0000259" key="19">
    <source>
        <dbReference type="PROSITE" id="PS50929"/>
    </source>
</evidence>
<evidence type="ECO:0000256" key="16">
    <source>
        <dbReference type="ARBA" id="ARBA00071411"/>
    </source>
</evidence>
<dbReference type="InterPro" id="IPR011527">
    <property type="entry name" value="ABC1_TM_dom"/>
</dbReference>
<keyword evidence="6" id="KW-0547">Nucleotide-binding</keyword>
<gene>
    <name evidence="20" type="ORF">SAMN02982996_01733</name>
</gene>
<dbReference type="InterPro" id="IPR027417">
    <property type="entry name" value="P-loop_NTPase"/>
</dbReference>
<dbReference type="Pfam" id="PF00005">
    <property type="entry name" value="ABC_tran"/>
    <property type="match status" value="1"/>
</dbReference>
<dbReference type="GO" id="GO:0016887">
    <property type="term" value="F:ATP hydrolysis activity"/>
    <property type="evidence" value="ECO:0007669"/>
    <property type="project" value="InterPro"/>
</dbReference>
<dbReference type="GO" id="GO:0140359">
    <property type="term" value="F:ABC-type transporter activity"/>
    <property type="evidence" value="ECO:0007669"/>
    <property type="project" value="InterPro"/>
</dbReference>
<feature type="transmembrane region" description="Helical" evidence="17">
    <location>
        <begin position="284"/>
        <end position="304"/>
    </location>
</feature>
<keyword evidence="7 20" id="KW-0067">ATP-binding</keyword>
<dbReference type="GeneID" id="97764612"/>
<dbReference type="InterPro" id="IPR014223">
    <property type="entry name" value="ABC_CydC/D"/>
</dbReference>
<dbReference type="EMBL" id="FNQS01000005">
    <property type="protein sequence ID" value="SEA48892.1"/>
    <property type="molecule type" value="Genomic_DNA"/>
</dbReference>
<feature type="domain" description="ABC transmembrane type-1" evidence="19">
    <location>
        <begin position="26"/>
        <end position="312"/>
    </location>
</feature>
<keyword evidence="2" id="KW-0813">Transport</keyword>
<dbReference type="SMART" id="SM00382">
    <property type="entry name" value="AAA"/>
    <property type="match status" value="1"/>
</dbReference>
<feature type="transmembrane region" description="Helical" evidence="17">
    <location>
        <begin position="167"/>
        <end position="188"/>
    </location>
</feature>
<dbReference type="GO" id="GO:0005886">
    <property type="term" value="C:plasma membrane"/>
    <property type="evidence" value="ECO:0007669"/>
    <property type="project" value="UniProtKB-SubCell"/>
</dbReference>
<comment type="similarity">
    <text evidence="14">Belongs to the ABC transporter superfamily. Cysteine exporter (TC 3.A.1.129.1) family.</text>
</comment>
<keyword evidence="8" id="KW-1278">Translocase</keyword>
<dbReference type="CDD" id="cd18585">
    <property type="entry name" value="ABC_6TM_CydC"/>
    <property type="match status" value="1"/>
</dbReference>
<dbReference type="SUPFAM" id="SSF52540">
    <property type="entry name" value="P-loop containing nucleoside triphosphate hydrolases"/>
    <property type="match status" value="1"/>
</dbReference>
<evidence type="ECO:0000256" key="8">
    <source>
        <dbReference type="ARBA" id="ARBA00022967"/>
    </source>
</evidence>
<feature type="transmembrane region" description="Helical" evidence="17">
    <location>
        <begin position="248"/>
        <end position="272"/>
    </location>
</feature>
<evidence type="ECO:0000256" key="14">
    <source>
        <dbReference type="ARBA" id="ARBA00061534"/>
    </source>
</evidence>
<dbReference type="Pfam" id="PF00664">
    <property type="entry name" value="ABC_membrane"/>
    <property type="match status" value="1"/>
</dbReference>
<name>A0A1H4BM50_9GAMM</name>
<dbReference type="InterPro" id="IPR039421">
    <property type="entry name" value="Type_1_exporter"/>
</dbReference>
<keyword evidence="11 17" id="KW-0472">Membrane</keyword>
<evidence type="ECO:0000313" key="20">
    <source>
        <dbReference type="EMBL" id="SEA48892.1"/>
    </source>
</evidence>
<comment type="catalytic activity">
    <reaction evidence="12">
        <text>glutathione(in) + ATP + H2O = glutathione(out) + ADP + phosphate + H(+)</text>
        <dbReference type="Rhea" id="RHEA:29787"/>
        <dbReference type="ChEBI" id="CHEBI:15377"/>
        <dbReference type="ChEBI" id="CHEBI:15378"/>
        <dbReference type="ChEBI" id="CHEBI:30616"/>
        <dbReference type="ChEBI" id="CHEBI:43474"/>
        <dbReference type="ChEBI" id="CHEBI:57925"/>
        <dbReference type="ChEBI" id="CHEBI:456216"/>
    </reaction>
    <physiologicalReaction direction="left-to-right" evidence="12">
        <dbReference type="Rhea" id="RHEA:29788"/>
    </physiologicalReaction>
</comment>
<evidence type="ECO:0000256" key="12">
    <source>
        <dbReference type="ARBA" id="ARBA00050301"/>
    </source>
</evidence>
<protein>
    <recommendedName>
        <fullName evidence="16">Glutathione/L-cysteine transport system ATP-binding/permease protein CydC</fullName>
    </recommendedName>
</protein>
<dbReference type="PROSITE" id="PS50929">
    <property type="entry name" value="ABC_TM1F"/>
    <property type="match status" value="1"/>
</dbReference>
<dbReference type="InterPro" id="IPR003439">
    <property type="entry name" value="ABC_transporter-like_ATP-bd"/>
</dbReference>
<dbReference type="InterPro" id="IPR017871">
    <property type="entry name" value="ABC_transporter-like_CS"/>
</dbReference>
<evidence type="ECO:0000256" key="3">
    <source>
        <dbReference type="ARBA" id="ARBA00022475"/>
    </source>
</evidence>
<dbReference type="SUPFAM" id="SSF90123">
    <property type="entry name" value="ABC transporter transmembrane region"/>
    <property type="match status" value="1"/>
</dbReference>
<dbReference type="AlphaFoldDB" id="A0A1H4BM50"/>
<dbReference type="GO" id="GO:0034040">
    <property type="term" value="F:ATPase-coupled lipid transmembrane transporter activity"/>
    <property type="evidence" value="ECO:0007669"/>
    <property type="project" value="TreeGrafter"/>
</dbReference>
<dbReference type="InterPro" id="IPR003593">
    <property type="entry name" value="AAA+_ATPase"/>
</dbReference>
<sequence>MKKKQVIRTLMPFLGLYRRYFWRLSLGVVLAIVTLLASIGLLTLSGWFLAGSALAGLAGLYTFNYMLPAAGVRGAAITRTVSRYFERLVSHDATFRVLLHLRVYTFSRILPLSPGGLGRFRQADLLNRLVADVDTLDHLYLRVISPLVSALFVIVVVALGLSWLDSTLAMTLATIMLLLLVIMPPVFYRTGQPIGEALTQLRAQYRLQLTAWLQGQAELTIFGSLVAFRHRLDQLENRWLSRQREQATLSALSQSLIILSSGLTVTLILWMAANGVGGDTQPGALIALFVFASLAAFEALGPVANAFQHIGQVAASAVRVDQLMKLTPAVVFAAEGPAPASQAALTLDNVSFTYPDQPLPVLQHISLSLHPGEHIALLGKTGCGKSTLLQLLTRAWDCTEGEISLNGSPLSAWSEENLRNMMSVVPQRVHLFSDTLRENLRLAAPQASDEELAQTLQRVGLAHLLEQEGLNAWLGEGGRQLSGGEQRRVGLARALLHPAPLILLDEPTEGLDAETEQRMLQLLREHCKDKTLLVITHRLHGLESMDRLCVIDGGQLVEQGDHQTLMAQQGRYWQFHQHL</sequence>
<feature type="transmembrane region" description="Helical" evidence="17">
    <location>
        <begin position="20"/>
        <end position="41"/>
    </location>
</feature>
<evidence type="ECO:0000256" key="5">
    <source>
        <dbReference type="ARBA" id="ARBA00022692"/>
    </source>
</evidence>
<evidence type="ECO:0000256" key="13">
    <source>
        <dbReference type="ARBA" id="ARBA00051241"/>
    </source>
</evidence>
<keyword evidence="3" id="KW-1003">Cell membrane</keyword>
<dbReference type="PANTHER" id="PTHR24221">
    <property type="entry name" value="ATP-BINDING CASSETTE SUB-FAMILY B"/>
    <property type="match status" value="1"/>
</dbReference>